<dbReference type="Ensembl" id="ENSXETT00000084815">
    <property type="protein sequence ID" value="ENSXETP00000092628"/>
    <property type="gene ID" value="ENSXETG00000035060"/>
</dbReference>
<comment type="subcellular location">
    <subcellularLocation>
        <location evidence="1">Membrane</location>
        <topology evidence="1">Multi-pass membrane protein</topology>
    </subcellularLocation>
</comment>
<evidence type="ECO:0000313" key="7">
    <source>
        <dbReference type="Ensembl" id="ENSXETP00000092628"/>
    </source>
</evidence>
<reference evidence="7" key="2">
    <citation type="submission" date="2020-05" db="UniProtKB">
        <authorList>
            <consortium name="Ensembl"/>
        </authorList>
    </citation>
    <scope>IDENTIFICATION</scope>
</reference>
<dbReference type="GeneTree" id="ENSGT00940000157504"/>
<keyword evidence="4 6" id="KW-0472">Membrane</keyword>
<dbReference type="AlphaFoldDB" id="A0A6I8SKB2"/>
<evidence type="ECO:0000256" key="2">
    <source>
        <dbReference type="ARBA" id="ARBA00022692"/>
    </source>
</evidence>
<reference evidence="7" key="1">
    <citation type="journal article" date="2010" name="Science">
        <title>The genome of the Western clawed frog Xenopus tropicalis.</title>
        <authorList>
            <person name="Hellsten U."/>
            <person name="Harland R.M."/>
            <person name="Gilchrist M.J."/>
            <person name="Hendrix D."/>
            <person name="Jurka J."/>
            <person name="Kapitonov V."/>
            <person name="Ovcharenko I."/>
            <person name="Putnam N.H."/>
            <person name="Shu S."/>
            <person name="Taher L."/>
            <person name="Blitz I.L."/>
            <person name="Blumberg B."/>
            <person name="Dichmann D.S."/>
            <person name="Dubchak I."/>
            <person name="Amaya E."/>
            <person name="Detter J.C."/>
            <person name="Fletcher R."/>
            <person name="Gerhard D.S."/>
            <person name="Goodstein D."/>
            <person name="Graves T."/>
            <person name="Grigoriev I.V."/>
            <person name="Grimwood J."/>
            <person name="Kawashima T."/>
            <person name="Lindquist E."/>
            <person name="Lucas S.M."/>
            <person name="Mead P.E."/>
            <person name="Mitros T."/>
            <person name="Ogino H."/>
            <person name="Ohta Y."/>
            <person name="Poliakov A.V."/>
            <person name="Pollet N."/>
            <person name="Robert J."/>
            <person name="Salamov A."/>
            <person name="Sater A.K."/>
            <person name="Schmutz J."/>
            <person name="Terry A."/>
            <person name="Vize P.D."/>
            <person name="Warren W.C."/>
            <person name="Wells D."/>
            <person name="Wills A."/>
            <person name="Wilson R.K."/>
            <person name="Zimmerman L.B."/>
            <person name="Zorn A.M."/>
            <person name="Grainger R."/>
            <person name="Grammer T."/>
            <person name="Khokha M.K."/>
            <person name="Richardson P.M."/>
            <person name="Rokhsar D.S."/>
        </authorList>
    </citation>
    <scope>NUCLEOTIDE SEQUENCE [LARGE SCALE GENOMIC DNA]</scope>
    <source>
        <strain evidence="7">Nigerian</strain>
    </source>
</reference>
<evidence type="ECO:0000256" key="3">
    <source>
        <dbReference type="ARBA" id="ARBA00022989"/>
    </source>
</evidence>
<name>A0A6I8SKB2_XENTR</name>
<dbReference type="InterPro" id="IPR008952">
    <property type="entry name" value="Tetraspanin_EC2_sf"/>
</dbReference>
<protein>
    <recommendedName>
        <fullName evidence="8">Tetraspanin</fullName>
    </recommendedName>
</protein>
<dbReference type="GO" id="GO:0016020">
    <property type="term" value="C:membrane"/>
    <property type="evidence" value="ECO:0007669"/>
    <property type="project" value="UniProtKB-SubCell"/>
</dbReference>
<dbReference type="InterPro" id="IPR018499">
    <property type="entry name" value="Tetraspanin/Peripherin"/>
</dbReference>
<feature type="transmembrane region" description="Helical" evidence="6">
    <location>
        <begin position="132"/>
        <end position="159"/>
    </location>
</feature>
<dbReference type="Pfam" id="PF00335">
    <property type="entry name" value="Tetraspanin"/>
    <property type="match status" value="1"/>
</dbReference>
<keyword evidence="2 6" id="KW-0812">Transmembrane</keyword>
<evidence type="ECO:0000256" key="5">
    <source>
        <dbReference type="ARBA" id="ARBA00023180"/>
    </source>
</evidence>
<evidence type="ECO:0000256" key="1">
    <source>
        <dbReference type="ARBA" id="ARBA00004141"/>
    </source>
</evidence>
<keyword evidence="5" id="KW-0325">Glycoprotein</keyword>
<dbReference type="SUPFAM" id="SSF48652">
    <property type="entry name" value="Tetraspanin"/>
    <property type="match status" value="1"/>
</dbReference>
<dbReference type="InParanoid" id="A0A6I8SKB2"/>
<evidence type="ECO:0000256" key="4">
    <source>
        <dbReference type="ARBA" id="ARBA00023136"/>
    </source>
</evidence>
<evidence type="ECO:0008006" key="8">
    <source>
        <dbReference type="Google" id="ProtNLM"/>
    </source>
</evidence>
<sequence length="169" mass="19127">FIGVYKCLGPGAFRITFGFFGCLGKSINSMCVINMFFICTLVNLFAREVDAGAVAVLKSLQSTEDLLYTYTEHYNKYRQNRSKGATVSFFHEIAKCCGTTVPKCIPLLWILCEEDRQRYKHCFVGVKRIQNYFLTFVSILGVATAGLLGFGLFFCLSICNQRRNTKDML</sequence>
<proteinExistence type="predicted"/>
<keyword evidence="3 6" id="KW-1133">Transmembrane helix</keyword>
<accession>A0A6I8SKB2</accession>
<organism evidence="7">
    <name type="scientific">Xenopus tropicalis</name>
    <name type="common">Western clawed frog</name>
    <name type="synonym">Silurana tropicalis</name>
    <dbReference type="NCBI Taxonomy" id="8364"/>
    <lineage>
        <taxon>Eukaryota</taxon>
        <taxon>Metazoa</taxon>
        <taxon>Chordata</taxon>
        <taxon>Craniata</taxon>
        <taxon>Vertebrata</taxon>
        <taxon>Euteleostomi</taxon>
        <taxon>Amphibia</taxon>
        <taxon>Batrachia</taxon>
        <taxon>Anura</taxon>
        <taxon>Pipoidea</taxon>
        <taxon>Pipidae</taxon>
        <taxon>Xenopodinae</taxon>
        <taxon>Xenopus</taxon>
        <taxon>Silurana</taxon>
    </lineage>
</organism>
<evidence type="ECO:0000256" key="6">
    <source>
        <dbReference type="SAM" id="Phobius"/>
    </source>
</evidence>